<comment type="caution">
    <text evidence="3">The sequence shown here is derived from an EMBL/GenBank/DDBJ whole genome shotgun (WGS) entry which is preliminary data.</text>
</comment>
<proteinExistence type="predicted"/>
<keyword evidence="4" id="KW-1185">Reference proteome</keyword>
<gene>
    <name evidence="3" type="ORF">FMOSSE_LOCUS853</name>
</gene>
<organism evidence="3 4">
    <name type="scientific">Funneliformis mosseae</name>
    <name type="common">Endomycorrhizal fungus</name>
    <name type="synonym">Glomus mosseae</name>
    <dbReference type="NCBI Taxonomy" id="27381"/>
    <lineage>
        <taxon>Eukaryota</taxon>
        <taxon>Fungi</taxon>
        <taxon>Fungi incertae sedis</taxon>
        <taxon>Mucoromycota</taxon>
        <taxon>Glomeromycotina</taxon>
        <taxon>Glomeromycetes</taxon>
        <taxon>Glomerales</taxon>
        <taxon>Glomeraceae</taxon>
        <taxon>Funneliformis</taxon>
    </lineage>
</organism>
<evidence type="ECO:0000256" key="2">
    <source>
        <dbReference type="SAM" id="Phobius"/>
    </source>
</evidence>
<evidence type="ECO:0000313" key="4">
    <source>
        <dbReference type="Proteomes" id="UP000789375"/>
    </source>
</evidence>
<accession>A0A9N8V8Y8</accession>
<keyword evidence="2" id="KW-0812">Transmembrane</keyword>
<dbReference type="Proteomes" id="UP000789375">
    <property type="component" value="Unassembled WGS sequence"/>
</dbReference>
<keyword evidence="2" id="KW-0472">Membrane</keyword>
<protein>
    <submittedName>
        <fullName evidence="3">3104_t:CDS:1</fullName>
    </submittedName>
</protein>
<dbReference type="EMBL" id="CAJVPP010000089">
    <property type="protein sequence ID" value="CAG8441549.1"/>
    <property type="molecule type" value="Genomic_DNA"/>
</dbReference>
<feature type="transmembrane region" description="Helical" evidence="2">
    <location>
        <begin position="91"/>
        <end position="111"/>
    </location>
</feature>
<keyword evidence="2" id="KW-1133">Transmembrane helix</keyword>
<dbReference type="AlphaFoldDB" id="A0A9N8V8Y8"/>
<name>A0A9N8V8Y8_FUNMO</name>
<reference evidence="3" key="1">
    <citation type="submission" date="2021-06" db="EMBL/GenBank/DDBJ databases">
        <authorList>
            <person name="Kallberg Y."/>
            <person name="Tangrot J."/>
            <person name="Rosling A."/>
        </authorList>
    </citation>
    <scope>NUCLEOTIDE SEQUENCE</scope>
    <source>
        <strain evidence="3">87-6 pot B 2015</strain>
    </source>
</reference>
<sequence length="136" mass="15394">MASYAEVTKRDASENLEADIIIKKNDSSRYHQEQTTEDNYSENRDATIYDKDFLAGSREVDELKKRFPEDGNSRKRSTRGGNKVSKMSKPVVFLAVAVDIALAGVLVGWVYKKPTIDRIKFGFSTIGLSLFYGCQW</sequence>
<evidence type="ECO:0000313" key="3">
    <source>
        <dbReference type="EMBL" id="CAG8441549.1"/>
    </source>
</evidence>
<feature type="region of interest" description="Disordered" evidence="1">
    <location>
        <begin position="65"/>
        <end position="85"/>
    </location>
</feature>
<evidence type="ECO:0000256" key="1">
    <source>
        <dbReference type="SAM" id="MobiDB-lite"/>
    </source>
</evidence>